<dbReference type="EMBL" id="GBRH01242002">
    <property type="protein sequence ID" value="JAD55893.1"/>
    <property type="molecule type" value="Transcribed_RNA"/>
</dbReference>
<organism evidence="1">
    <name type="scientific">Arundo donax</name>
    <name type="common">Giant reed</name>
    <name type="synonym">Donax arundinaceus</name>
    <dbReference type="NCBI Taxonomy" id="35708"/>
    <lineage>
        <taxon>Eukaryota</taxon>
        <taxon>Viridiplantae</taxon>
        <taxon>Streptophyta</taxon>
        <taxon>Embryophyta</taxon>
        <taxon>Tracheophyta</taxon>
        <taxon>Spermatophyta</taxon>
        <taxon>Magnoliopsida</taxon>
        <taxon>Liliopsida</taxon>
        <taxon>Poales</taxon>
        <taxon>Poaceae</taxon>
        <taxon>PACMAD clade</taxon>
        <taxon>Arundinoideae</taxon>
        <taxon>Arundineae</taxon>
        <taxon>Arundo</taxon>
    </lineage>
</organism>
<reference evidence="1" key="2">
    <citation type="journal article" date="2015" name="Data Brief">
        <title>Shoot transcriptome of the giant reed, Arundo donax.</title>
        <authorList>
            <person name="Barrero R.A."/>
            <person name="Guerrero F.D."/>
            <person name="Moolhuijzen P."/>
            <person name="Goolsby J.A."/>
            <person name="Tidwell J."/>
            <person name="Bellgard S.E."/>
            <person name="Bellgard M.I."/>
        </authorList>
    </citation>
    <scope>NUCLEOTIDE SEQUENCE</scope>
    <source>
        <tissue evidence="1">Shoot tissue taken approximately 20 cm above the soil surface</tissue>
    </source>
</reference>
<sequence>MVATVWKT</sequence>
<proteinExistence type="predicted"/>
<protein>
    <submittedName>
        <fullName evidence="1">Uncharacterized protein</fullName>
    </submittedName>
</protein>
<evidence type="ECO:0000313" key="1">
    <source>
        <dbReference type="EMBL" id="JAD55893.1"/>
    </source>
</evidence>
<name>A0A0A9B166_ARUDO</name>
<reference evidence="1" key="1">
    <citation type="submission" date="2014-09" db="EMBL/GenBank/DDBJ databases">
        <authorList>
            <person name="Magalhaes I.L.F."/>
            <person name="Oliveira U."/>
            <person name="Santos F.R."/>
            <person name="Vidigal T.H.D.A."/>
            <person name="Brescovit A.D."/>
            <person name="Santos A.J."/>
        </authorList>
    </citation>
    <scope>NUCLEOTIDE SEQUENCE</scope>
    <source>
        <tissue evidence="1">Shoot tissue taken approximately 20 cm above the soil surface</tissue>
    </source>
</reference>
<accession>A0A0A9B166</accession>